<gene>
    <name evidence="1" type="ORF">L6164_020813</name>
</gene>
<name>A0ACB9N1C4_BAUVA</name>
<comment type="caution">
    <text evidence="1">The sequence shown here is derived from an EMBL/GenBank/DDBJ whole genome shotgun (WGS) entry which is preliminary data.</text>
</comment>
<evidence type="ECO:0000313" key="1">
    <source>
        <dbReference type="EMBL" id="KAI4328460.1"/>
    </source>
</evidence>
<proteinExistence type="predicted"/>
<evidence type="ECO:0000313" key="2">
    <source>
        <dbReference type="Proteomes" id="UP000828941"/>
    </source>
</evidence>
<dbReference type="Proteomes" id="UP000828941">
    <property type="component" value="Chromosome 8"/>
</dbReference>
<reference evidence="1 2" key="1">
    <citation type="journal article" date="2022" name="DNA Res.">
        <title>Chromosomal-level genome assembly of the orchid tree Bauhinia variegata (Leguminosae; Cercidoideae) supports the allotetraploid origin hypothesis of Bauhinia.</title>
        <authorList>
            <person name="Zhong Y."/>
            <person name="Chen Y."/>
            <person name="Zheng D."/>
            <person name="Pang J."/>
            <person name="Liu Y."/>
            <person name="Luo S."/>
            <person name="Meng S."/>
            <person name="Qian L."/>
            <person name="Wei D."/>
            <person name="Dai S."/>
            <person name="Zhou R."/>
        </authorList>
    </citation>
    <scope>NUCLEOTIDE SEQUENCE [LARGE SCALE GENOMIC DNA]</scope>
    <source>
        <strain evidence="1">BV-YZ2020</strain>
    </source>
</reference>
<protein>
    <submittedName>
        <fullName evidence="1">Uncharacterized protein</fullName>
    </submittedName>
</protein>
<accession>A0ACB9N1C4</accession>
<dbReference type="EMBL" id="CM039433">
    <property type="protein sequence ID" value="KAI4328460.1"/>
    <property type="molecule type" value="Genomic_DNA"/>
</dbReference>
<keyword evidence="2" id="KW-1185">Reference proteome</keyword>
<sequence>MIIQVSLLTLVYCSPHNPFPKPFQNPNFNLTRPSFTSFNGSLPFRSLIQFSRQAEALPLSTSDSGLLFREKIIYLEKLNVNPHKALRVNPNFRSAPLSSLKSVEDCLSTMGIERSEMGRILDMCPQLLTCDPHYDLYPILDFLMNEAKIPFPDIRKSIIRCPRLLVCSVDEQLRPALLFLRNLGFVGSNFINSQTALLMVSSVETTLLPKIEYLQSLGFTREEVVTMVIRSPALLTFSIRNNFMPKVEYFLEEMNGDIAELKRFPQYFSYSLERKIKPRHRLLLKQRFSLPLAEMLKVSDGEFNARLIEMRLQSLEGR</sequence>
<organism evidence="1 2">
    <name type="scientific">Bauhinia variegata</name>
    <name type="common">Purple orchid tree</name>
    <name type="synonym">Phanera variegata</name>
    <dbReference type="NCBI Taxonomy" id="167791"/>
    <lineage>
        <taxon>Eukaryota</taxon>
        <taxon>Viridiplantae</taxon>
        <taxon>Streptophyta</taxon>
        <taxon>Embryophyta</taxon>
        <taxon>Tracheophyta</taxon>
        <taxon>Spermatophyta</taxon>
        <taxon>Magnoliopsida</taxon>
        <taxon>eudicotyledons</taxon>
        <taxon>Gunneridae</taxon>
        <taxon>Pentapetalae</taxon>
        <taxon>rosids</taxon>
        <taxon>fabids</taxon>
        <taxon>Fabales</taxon>
        <taxon>Fabaceae</taxon>
        <taxon>Cercidoideae</taxon>
        <taxon>Cercideae</taxon>
        <taxon>Bauhiniinae</taxon>
        <taxon>Bauhinia</taxon>
    </lineage>
</organism>